<gene>
    <name evidence="11" type="ORF">SAMN02745194_02470</name>
</gene>
<evidence type="ECO:0000256" key="7">
    <source>
        <dbReference type="ARBA" id="ARBA00024477"/>
    </source>
</evidence>
<dbReference type="CDD" id="cd01597">
    <property type="entry name" value="pCLME"/>
    <property type="match status" value="1"/>
</dbReference>
<dbReference type="Gene3D" id="1.20.200.10">
    <property type="entry name" value="Fumarase/aspartase (Central domain)"/>
    <property type="match status" value="1"/>
</dbReference>
<accession>A0A1M6IZY9</accession>
<dbReference type="SMART" id="SM00998">
    <property type="entry name" value="ADSL_C"/>
    <property type="match status" value="1"/>
</dbReference>
<comment type="pathway">
    <text evidence="1">Purine metabolism; IMP biosynthesis via de novo pathway; 5-amino-1-(5-phospho-D-ribosyl)imidazole-4-carboxamide from 5-amino-1-(5-phospho-D-ribosyl)imidazole-4-carboxylate: step 2/2.</text>
</comment>
<dbReference type="EMBL" id="FQZF01000013">
    <property type="protein sequence ID" value="SHJ40003.1"/>
    <property type="molecule type" value="Genomic_DNA"/>
</dbReference>
<dbReference type="Gene3D" id="1.10.275.10">
    <property type="entry name" value="Fumarase/aspartase (N-terminal domain)"/>
    <property type="match status" value="1"/>
</dbReference>
<dbReference type="GO" id="GO:0016853">
    <property type="term" value="F:isomerase activity"/>
    <property type="evidence" value="ECO:0007669"/>
    <property type="project" value="UniProtKB-KW"/>
</dbReference>
<dbReference type="GO" id="GO:0006189">
    <property type="term" value="P:'de novo' IMP biosynthetic process"/>
    <property type="evidence" value="ECO:0007669"/>
    <property type="project" value="UniProtKB-UniPathway"/>
</dbReference>
<comment type="pathway">
    <text evidence="2">Purine metabolism; AMP biosynthesis via de novo pathway; AMP from IMP: step 2/2.</text>
</comment>
<evidence type="ECO:0000256" key="4">
    <source>
        <dbReference type="ARBA" id="ARBA00012339"/>
    </source>
</evidence>
<dbReference type="RefSeq" id="WP_073135123.1">
    <property type="nucleotide sequence ID" value="NZ_FQZF01000013.1"/>
</dbReference>
<dbReference type="Gene3D" id="1.10.40.30">
    <property type="entry name" value="Fumarase/aspartase (C-terminal domain)"/>
    <property type="match status" value="1"/>
</dbReference>
<dbReference type="InterPro" id="IPR024083">
    <property type="entry name" value="Fumarase/histidase_N"/>
</dbReference>
<keyword evidence="6" id="KW-0456">Lyase</keyword>
<reference evidence="11 12" key="1">
    <citation type="submission" date="2016-11" db="EMBL/GenBank/DDBJ databases">
        <authorList>
            <person name="Jaros S."/>
            <person name="Januszkiewicz K."/>
            <person name="Wedrychowicz H."/>
        </authorList>
    </citation>
    <scope>NUCLEOTIDE SEQUENCE [LARGE SCALE GENOMIC DNA]</scope>
    <source>
        <strain evidence="11 12">DSM 14916</strain>
    </source>
</reference>
<dbReference type="GO" id="GO:0004018">
    <property type="term" value="F:N6-(1,2-dicarboxyethyl)AMP AMP-lyase (fumarate-forming) activity"/>
    <property type="evidence" value="ECO:0007669"/>
    <property type="project" value="InterPro"/>
</dbReference>
<dbReference type="InterPro" id="IPR008948">
    <property type="entry name" value="L-Aspartase-like"/>
</dbReference>
<evidence type="ECO:0000313" key="11">
    <source>
        <dbReference type="EMBL" id="SHJ40003.1"/>
    </source>
</evidence>
<comment type="similarity">
    <text evidence="3">Belongs to the lyase 1 family. Adenylosuccinate lyase subfamily.</text>
</comment>
<dbReference type="InterPro" id="IPR019468">
    <property type="entry name" value="AdenyloSucc_lyase_C"/>
</dbReference>
<dbReference type="InterPro" id="IPR000362">
    <property type="entry name" value="Fumarate_lyase_fam"/>
</dbReference>
<dbReference type="Pfam" id="PF00206">
    <property type="entry name" value="Lyase_1"/>
    <property type="match status" value="1"/>
</dbReference>
<comment type="catalytic activity">
    <reaction evidence="9">
        <text>N(6)-(1,2-dicarboxyethyl)-AMP = fumarate + AMP</text>
        <dbReference type="Rhea" id="RHEA:16853"/>
        <dbReference type="ChEBI" id="CHEBI:29806"/>
        <dbReference type="ChEBI" id="CHEBI:57567"/>
        <dbReference type="ChEBI" id="CHEBI:456215"/>
        <dbReference type="EC" id="4.3.2.2"/>
    </reaction>
    <physiologicalReaction direction="left-to-right" evidence="9">
        <dbReference type="Rhea" id="RHEA:16854"/>
    </physiologicalReaction>
</comment>
<dbReference type="SUPFAM" id="SSF48557">
    <property type="entry name" value="L-aspartase-like"/>
    <property type="match status" value="1"/>
</dbReference>
<organism evidence="11 12">
    <name type="scientific">Muricoccus roseus</name>
    <dbReference type="NCBI Taxonomy" id="198092"/>
    <lineage>
        <taxon>Bacteria</taxon>
        <taxon>Pseudomonadati</taxon>
        <taxon>Pseudomonadota</taxon>
        <taxon>Alphaproteobacteria</taxon>
        <taxon>Acetobacterales</taxon>
        <taxon>Roseomonadaceae</taxon>
        <taxon>Muricoccus</taxon>
    </lineage>
</organism>
<dbReference type="Pfam" id="PF10397">
    <property type="entry name" value="ADSL_C"/>
    <property type="match status" value="1"/>
</dbReference>
<dbReference type="PRINTS" id="PR00149">
    <property type="entry name" value="FUMRATELYASE"/>
</dbReference>
<dbReference type="UniPathway" id="UPA00075">
    <property type="reaction ID" value="UER00336"/>
</dbReference>
<dbReference type="UniPathway" id="UPA00074">
    <property type="reaction ID" value="UER00132"/>
</dbReference>
<feature type="domain" description="Adenylosuccinate lyase C-terminal" evidence="10">
    <location>
        <begin position="365"/>
        <end position="444"/>
    </location>
</feature>
<dbReference type="STRING" id="198092.SAMN02745194_02470"/>
<dbReference type="GO" id="GO:0070626">
    <property type="term" value="F:(S)-2-(5-amino-1-(5-phospho-D-ribosyl)imidazole-4-carboxamido) succinate lyase (fumarate-forming) activity"/>
    <property type="evidence" value="ECO:0007669"/>
    <property type="project" value="TreeGrafter"/>
</dbReference>
<dbReference type="PROSITE" id="PS00163">
    <property type="entry name" value="FUMARATE_LYASES"/>
    <property type="match status" value="1"/>
</dbReference>
<name>A0A1M6IZY9_9PROT</name>
<dbReference type="FunFam" id="1.20.200.10:FF:000014">
    <property type="entry name" value="3-carboxy-cis,cis-muconate cycloisomerase"/>
    <property type="match status" value="1"/>
</dbReference>
<dbReference type="NCBIfam" id="TIGR00928">
    <property type="entry name" value="purB"/>
    <property type="match status" value="1"/>
</dbReference>
<dbReference type="GO" id="GO:0044208">
    <property type="term" value="P:'de novo' AMP biosynthetic process"/>
    <property type="evidence" value="ECO:0007669"/>
    <property type="project" value="UniProtKB-UniPathway"/>
</dbReference>
<evidence type="ECO:0000256" key="9">
    <source>
        <dbReference type="ARBA" id="ARBA00049115"/>
    </source>
</evidence>
<evidence type="ECO:0000259" key="10">
    <source>
        <dbReference type="SMART" id="SM00998"/>
    </source>
</evidence>
<evidence type="ECO:0000256" key="6">
    <source>
        <dbReference type="ARBA" id="ARBA00023239"/>
    </source>
</evidence>
<dbReference type="PANTHER" id="PTHR43172:SF1">
    <property type="entry name" value="ADENYLOSUCCINATE LYASE"/>
    <property type="match status" value="1"/>
</dbReference>
<keyword evidence="12" id="KW-1185">Reference proteome</keyword>
<evidence type="ECO:0000256" key="3">
    <source>
        <dbReference type="ARBA" id="ARBA00008273"/>
    </source>
</evidence>
<evidence type="ECO:0000313" key="12">
    <source>
        <dbReference type="Proteomes" id="UP000184387"/>
    </source>
</evidence>
<dbReference type="AlphaFoldDB" id="A0A1M6IZY9"/>
<protein>
    <recommendedName>
        <fullName evidence="5">Adenylosuccinate lyase</fullName>
        <ecNumber evidence="4">4.3.2.2</ecNumber>
    </recommendedName>
    <alternativeName>
        <fullName evidence="8">Adenylosuccinase</fullName>
    </alternativeName>
</protein>
<evidence type="ECO:0000256" key="5">
    <source>
        <dbReference type="ARBA" id="ARBA00017058"/>
    </source>
</evidence>
<evidence type="ECO:0000256" key="8">
    <source>
        <dbReference type="ARBA" id="ARBA00030717"/>
    </source>
</evidence>
<dbReference type="InterPro" id="IPR004769">
    <property type="entry name" value="Pur_lyase"/>
</dbReference>
<dbReference type="PRINTS" id="PR00145">
    <property type="entry name" value="ARGSUCLYASE"/>
</dbReference>
<dbReference type="OrthoDB" id="9768878at2"/>
<dbReference type="Proteomes" id="UP000184387">
    <property type="component" value="Unassembled WGS sequence"/>
</dbReference>
<comment type="catalytic activity">
    <reaction evidence="7">
        <text>(2S)-2-[5-amino-1-(5-phospho-beta-D-ribosyl)imidazole-4-carboxamido]succinate = 5-amino-1-(5-phospho-beta-D-ribosyl)imidazole-4-carboxamide + fumarate</text>
        <dbReference type="Rhea" id="RHEA:23920"/>
        <dbReference type="ChEBI" id="CHEBI:29806"/>
        <dbReference type="ChEBI" id="CHEBI:58443"/>
        <dbReference type="ChEBI" id="CHEBI:58475"/>
        <dbReference type="EC" id="4.3.2.2"/>
    </reaction>
    <physiologicalReaction direction="left-to-right" evidence="7">
        <dbReference type="Rhea" id="RHEA:23921"/>
    </physiologicalReaction>
</comment>
<evidence type="ECO:0000256" key="1">
    <source>
        <dbReference type="ARBA" id="ARBA00004706"/>
    </source>
</evidence>
<dbReference type="EC" id="4.3.2.2" evidence="4"/>
<dbReference type="InterPro" id="IPR022761">
    <property type="entry name" value="Fumarate_lyase_N"/>
</dbReference>
<evidence type="ECO:0000256" key="2">
    <source>
        <dbReference type="ARBA" id="ARBA00004734"/>
    </source>
</evidence>
<dbReference type="GO" id="GO:0005829">
    <property type="term" value="C:cytosol"/>
    <property type="evidence" value="ECO:0007669"/>
    <property type="project" value="TreeGrafter"/>
</dbReference>
<sequence length="460" mass="50070">MGSYVIDSELFRDQFSTEVSRRIFSDANTVQKWLDIEAALARVQARLGIIPAAAAAEIERVARVELLDLPAMKKEMDRTSHPIVPLLRAIQKLCDGDAGEYVHWGATTQDIMDTGTVMQVREILDEIEGGMRILLGHVLALAEGHRDTVMAGRSHGQQALPITFGFKAAGWAAEIERNLDRIRDMRPRVLIGQFSGAVGTLAALGDQGDAVQKGLLAELGLQVPAITWHTSRDSVAELMCTLAICASTLGKMAHEVYSLQKTEFAELEEPFSPGKVGSSTMPHKRNPPACEGIVALARVVKGSAALGIETMLADHERDKIVLQMEREFLGRTCCMVDAAVRKTAAVMRGLTVRPENMTRNLGLQKGLLMSEPVMFALSERFGKQEAHEMVYELCMQAFEEGTPLKDALLAHPLIGGQLKPAEIDRMLDPAGYTGMAGVFVDRVVASGSARLSRAEERAAA</sequence>
<keyword evidence="11" id="KW-0413">Isomerase</keyword>
<dbReference type="InterPro" id="IPR020557">
    <property type="entry name" value="Fumarate_lyase_CS"/>
</dbReference>
<proteinExistence type="inferred from homology"/>
<dbReference type="PANTHER" id="PTHR43172">
    <property type="entry name" value="ADENYLOSUCCINATE LYASE"/>
    <property type="match status" value="1"/>
</dbReference>